<protein>
    <recommendedName>
        <fullName evidence="9">T9SS type A sorting domain-containing protein</fullName>
    </recommendedName>
</protein>
<evidence type="ECO:0000259" key="5">
    <source>
        <dbReference type="Pfam" id="PF02449"/>
    </source>
</evidence>
<evidence type="ECO:0008006" key="9">
    <source>
        <dbReference type="Google" id="ProtNLM"/>
    </source>
</evidence>
<dbReference type="Gene3D" id="3.20.20.80">
    <property type="entry name" value="Glycosidases"/>
    <property type="match status" value="1"/>
</dbReference>
<sequence>MNFHRITIKTYYHKLVFVLLLITSFSSHKLAAQTLEETARQKIEELNTLIGTAETEELDTSREKLTINTAEIFLDYANWDEANITKNTSYFGNSWHYRNNASEMANLLANFERQDIITMLDSALVQLTSVLNGNTIRKPVPDIDWANVLHNNNDLLYEGKPVFLADWTWKPINSQYEAYHGKLGDYFITPGYVTNNTGSIRPDKLSEVNNKPSGNSGFIFINNRGVPQWAIDKYGPDFIIKDPGGVRYTEYDIDHPGAKEMMGFLIQGMIPQMSGKNYTNLGYMMCNEPHFINTVEANGQLSWASSGVSDYTIDAFKVWLEEKHTDIATLNTIWGTNFATFSDVTITIPISVTLQGTPKWYDWMLFNMDRVTKWYQFMKDEIVSADPKAKVHLKIIPKHWTNNERTQGLDVEALTRMSHIIGNDAGAVHRSAPWRTEEWESKYSFEWREMSMAHDFFKSISPDQIMFNSESHFLSTKASINLYLNPMHSRATYWLAHTQGLNASQTWYWSRRTDGNPRNQNDTGYAGSNNHQPRVVNEVHATLMDLNAHSDDITAFQKQRKPIRIFYTKASSINKSNHMDNLWELYETLSFNGVPLGFVTKDILLNENPTEWDVVLVHKTQFVTQEDKDALQAYINSGGKVIMDNVSFTKDEYGANTGALSGSIIRASGAENIKNEALAVVESFGNLPKVELIETSAVNYPQCLWKVIRNGSGKQIMSIINTGKVDAEIELNLINPVNGTKAKDLLKGVDIPNTKVLKPYELLFVELSDEKTLGVNDLDVDRQIQLFPNPSTGIVNFVLPKELNQDTHIDVMSLDGKRIHSSNHDNAQQLNIDLSFASTGIYIIEVTSGDLNEIFKLIKR</sequence>
<keyword evidence="8" id="KW-1185">Reference proteome</keyword>
<evidence type="ECO:0000313" key="8">
    <source>
        <dbReference type="Proteomes" id="UP000636004"/>
    </source>
</evidence>
<feature type="domain" description="Secretion system C-terminal sorting" evidence="6">
    <location>
        <begin position="786"/>
        <end position="858"/>
    </location>
</feature>
<dbReference type="InterPro" id="IPR017853">
    <property type="entry name" value="GH"/>
</dbReference>
<evidence type="ECO:0000256" key="3">
    <source>
        <dbReference type="ARBA" id="ARBA00023295"/>
    </source>
</evidence>
<keyword evidence="2" id="KW-0378">Hydrolase</keyword>
<keyword evidence="1 4" id="KW-0732">Signal</keyword>
<dbReference type="GO" id="GO:0004565">
    <property type="term" value="F:beta-galactosidase activity"/>
    <property type="evidence" value="ECO:0007669"/>
    <property type="project" value="InterPro"/>
</dbReference>
<organism evidence="7 8">
    <name type="scientific">Algibacter mikhailovii</name>
    <dbReference type="NCBI Taxonomy" id="425498"/>
    <lineage>
        <taxon>Bacteria</taxon>
        <taxon>Pseudomonadati</taxon>
        <taxon>Bacteroidota</taxon>
        <taxon>Flavobacteriia</taxon>
        <taxon>Flavobacteriales</taxon>
        <taxon>Flavobacteriaceae</taxon>
        <taxon>Algibacter</taxon>
    </lineage>
</organism>
<dbReference type="AlphaFoldDB" id="A0A918R1C3"/>
<evidence type="ECO:0000259" key="6">
    <source>
        <dbReference type="Pfam" id="PF18962"/>
    </source>
</evidence>
<dbReference type="CDD" id="cd03143">
    <property type="entry name" value="A4_beta-galactosidase_middle_domain"/>
    <property type="match status" value="1"/>
</dbReference>
<comment type="caution">
    <text evidence="7">The sequence shown here is derived from an EMBL/GenBank/DDBJ whole genome shotgun (WGS) entry which is preliminary data.</text>
</comment>
<name>A0A918R1C3_9FLAO</name>
<dbReference type="NCBIfam" id="TIGR04183">
    <property type="entry name" value="Por_Secre_tail"/>
    <property type="match status" value="1"/>
</dbReference>
<dbReference type="SUPFAM" id="SSF51445">
    <property type="entry name" value="(Trans)glycosidases"/>
    <property type="match status" value="1"/>
</dbReference>
<dbReference type="GO" id="GO:0005975">
    <property type="term" value="P:carbohydrate metabolic process"/>
    <property type="evidence" value="ECO:0007669"/>
    <property type="project" value="InterPro"/>
</dbReference>
<keyword evidence="3" id="KW-0326">Glycosidase</keyword>
<evidence type="ECO:0000256" key="1">
    <source>
        <dbReference type="ARBA" id="ARBA00022729"/>
    </source>
</evidence>
<reference evidence="7" key="2">
    <citation type="submission" date="2020-09" db="EMBL/GenBank/DDBJ databases">
        <authorList>
            <person name="Sun Q."/>
            <person name="Kim S."/>
        </authorList>
    </citation>
    <scope>NUCLEOTIDE SEQUENCE</scope>
    <source>
        <strain evidence="7">KCTC 12710</strain>
    </source>
</reference>
<proteinExistence type="predicted"/>
<gene>
    <name evidence="7" type="ORF">GCM10007028_21960</name>
</gene>
<dbReference type="InterPro" id="IPR026444">
    <property type="entry name" value="Secre_tail"/>
</dbReference>
<dbReference type="InterPro" id="IPR013529">
    <property type="entry name" value="Glyco_hydro_42_N"/>
</dbReference>
<accession>A0A918R1C3</accession>
<evidence type="ECO:0000256" key="2">
    <source>
        <dbReference type="ARBA" id="ARBA00022801"/>
    </source>
</evidence>
<feature type="domain" description="Glycoside hydrolase family 42 N-terminal" evidence="5">
    <location>
        <begin position="304"/>
        <end position="516"/>
    </location>
</feature>
<reference evidence="7" key="1">
    <citation type="journal article" date="2014" name="Int. J. Syst. Evol. Microbiol.">
        <title>Complete genome sequence of Corynebacterium casei LMG S-19264T (=DSM 44701T), isolated from a smear-ripened cheese.</title>
        <authorList>
            <consortium name="US DOE Joint Genome Institute (JGI-PGF)"/>
            <person name="Walter F."/>
            <person name="Albersmeier A."/>
            <person name="Kalinowski J."/>
            <person name="Ruckert C."/>
        </authorList>
    </citation>
    <scope>NUCLEOTIDE SEQUENCE</scope>
    <source>
        <strain evidence="7">KCTC 12710</strain>
    </source>
</reference>
<dbReference type="GO" id="GO:0009341">
    <property type="term" value="C:beta-galactosidase complex"/>
    <property type="evidence" value="ECO:0007669"/>
    <property type="project" value="InterPro"/>
</dbReference>
<dbReference type="Gene3D" id="3.40.50.880">
    <property type="match status" value="1"/>
</dbReference>
<dbReference type="Proteomes" id="UP000636004">
    <property type="component" value="Unassembled WGS sequence"/>
</dbReference>
<evidence type="ECO:0000256" key="4">
    <source>
        <dbReference type="SAM" id="SignalP"/>
    </source>
</evidence>
<evidence type="ECO:0000313" key="7">
    <source>
        <dbReference type="EMBL" id="GGZ83553.1"/>
    </source>
</evidence>
<dbReference type="InterPro" id="IPR029062">
    <property type="entry name" value="Class_I_gatase-like"/>
</dbReference>
<feature type="signal peptide" evidence="4">
    <location>
        <begin position="1"/>
        <end position="31"/>
    </location>
</feature>
<dbReference type="Pfam" id="PF18962">
    <property type="entry name" value="Por_Secre_tail"/>
    <property type="match status" value="1"/>
</dbReference>
<feature type="chain" id="PRO_5037411684" description="T9SS type A sorting domain-containing protein" evidence="4">
    <location>
        <begin position="32"/>
        <end position="860"/>
    </location>
</feature>
<dbReference type="Pfam" id="PF02449">
    <property type="entry name" value="Glyco_hydro_42"/>
    <property type="match status" value="1"/>
</dbReference>
<dbReference type="Gene3D" id="2.60.40.3080">
    <property type="match status" value="1"/>
</dbReference>
<dbReference type="RefSeq" id="WP_189360832.1">
    <property type="nucleotide sequence ID" value="NZ_BMWZ01000004.1"/>
</dbReference>
<dbReference type="EMBL" id="BMWZ01000004">
    <property type="protein sequence ID" value="GGZ83553.1"/>
    <property type="molecule type" value="Genomic_DNA"/>
</dbReference>